<protein>
    <recommendedName>
        <fullName evidence="2">Sulfatase N-terminal domain-containing protein</fullName>
    </recommendedName>
</protein>
<dbReference type="AlphaFoldDB" id="A0A8J2XIH5"/>
<dbReference type="InterPro" id="IPR017850">
    <property type="entry name" value="Alkaline_phosphatase_core_sf"/>
</dbReference>
<keyword evidence="4" id="KW-1185">Reference proteome</keyword>
<organism evidence="3 4">
    <name type="scientific">Aquaticitalea lipolytica</name>
    <dbReference type="NCBI Taxonomy" id="1247562"/>
    <lineage>
        <taxon>Bacteria</taxon>
        <taxon>Pseudomonadati</taxon>
        <taxon>Bacteroidota</taxon>
        <taxon>Flavobacteriia</taxon>
        <taxon>Flavobacteriales</taxon>
        <taxon>Flavobacteriaceae</taxon>
        <taxon>Aquaticitalea</taxon>
    </lineage>
</organism>
<evidence type="ECO:0000256" key="1">
    <source>
        <dbReference type="SAM" id="Phobius"/>
    </source>
</evidence>
<sequence length="375" mass="44227">MFKYLRKIIAFQFIIAVVAIVWVIPRIIESQSYSFNWAKQPDAIENVKFKKRPNVYIIQPDGYVSFNEMKNELYDYDNSKFETFLEDNNFKVYNNFRSNYYTTLSSNTSMFTMKHHYYNNPKPNFNELYNAREIMAGSNPVVSIFKQNNYKTSLIVESPYLLVNRPKLNYNYCNINYSEIPFLSKGFEFYKNVNEDLEAAIIKNSKSDNFYFIEKLSPGHISTLEKDSKGKEEERKIYLKRVEEANKWLKSMIGIINNYDNNALIVIVSDHGGFVGFDYTRQSKTKQTDRDLLYSVFSVNLAIKWPDNIAPEFDDKLTTSVNLFRVLFSYLSNDKKYLNHLQDDKSFIIINNESPFGVYEMINEKGEIVFFEYVN</sequence>
<dbReference type="Pfam" id="PF00884">
    <property type="entry name" value="Sulfatase"/>
    <property type="match status" value="1"/>
</dbReference>
<name>A0A8J2XIH5_9FLAO</name>
<evidence type="ECO:0000313" key="4">
    <source>
        <dbReference type="Proteomes" id="UP000598120"/>
    </source>
</evidence>
<reference evidence="3 4" key="1">
    <citation type="journal article" date="2014" name="Int. J. Syst. Evol. Microbiol.">
        <title>Complete genome sequence of Corynebacterium casei LMG S-19264T (=DSM 44701T), isolated from a smear-ripened cheese.</title>
        <authorList>
            <consortium name="US DOE Joint Genome Institute (JGI-PGF)"/>
            <person name="Walter F."/>
            <person name="Albersmeier A."/>
            <person name="Kalinowski J."/>
            <person name="Ruckert C."/>
        </authorList>
    </citation>
    <scope>NUCLEOTIDE SEQUENCE [LARGE SCALE GENOMIC DNA]</scope>
    <source>
        <strain evidence="3 4">CGMCC 1.15295</strain>
    </source>
</reference>
<keyword evidence="1" id="KW-0812">Transmembrane</keyword>
<dbReference type="Gene3D" id="3.40.720.10">
    <property type="entry name" value="Alkaline Phosphatase, subunit A"/>
    <property type="match status" value="1"/>
</dbReference>
<comment type="caution">
    <text evidence="3">The sequence shown here is derived from an EMBL/GenBank/DDBJ whole genome shotgun (WGS) entry which is preliminary data.</text>
</comment>
<keyword evidence="1" id="KW-1133">Transmembrane helix</keyword>
<evidence type="ECO:0000313" key="3">
    <source>
        <dbReference type="EMBL" id="GFZ78972.1"/>
    </source>
</evidence>
<evidence type="ECO:0000259" key="2">
    <source>
        <dbReference type="Pfam" id="PF00884"/>
    </source>
</evidence>
<dbReference type="SUPFAM" id="SSF53649">
    <property type="entry name" value="Alkaline phosphatase-like"/>
    <property type="match status" value="1"/>
</dbReference>
<accession>A0A8J2XIH5</accession>
<proteinExistence type="predicted"/>
<feature type="transmembrane region" description="Helical" evidence="1">
    <location>
        <begin position="9"/>
        <end position="28"/>
    </location>
</feature>
<gene>
    <name evidence="3" type="ORF">GCM10011531_05800</name>
</gene>
<dbReference type="EMBL" id="BMIC01000001">
    <property type="protein sequence ID" value="GFZ78972.1"/>
    <property type="molecule type" value="Genomic_DNA"/>
</dbReference>
<keyword evidence="1" id="KW-0472">Membrane</keyword>
<feature type="domain" description="Sulfatase N-terminal" evidence="2">
    <location>
        <begin position="92"/>
        <end position="329"/>
    </location>
</feature>
<dbReference type="InterPro" id="IPR000917">
    <property type="entry name" value="Sulfatase_N"/>
</dbReference>
<dbReference type="Proteomes" id="UP000598120">
    <property type="component" value="Unassembled WGS sequence"/>
</dbReference>